<feature type="domain" description="ABC transmembrane type-2" evidence="9">
    <location>
        <begin position="133"/>
        <end position="365"/>
    </location>
</feature>
<evidence type="ECO:0000256" key="3">
    <source>
        <dbReference type="ARBA" id="ARBA00022448"/>
    </source>
</evidence>
<evidence type="ECO:0000256" key="8">
    <source>
        <dbReference type="SAM" id="Phobius"/>
    </source>
</evidence>
<keyword evidence="4" id="KW-1003">Cell membrane</keyword>
<feature type="transmembrane region" description="Helical" evidence="8">
    <location>
        <begin position="336"/>
        <end position="358"/>
    </location>
</feature>
<accession>A0A150WTQ1</accession>
<comment type="subcellular location">
    <subcellularLocation>
        <location evidence="1">Cell membrane</location>
        <topology evidence="1">Multi-pass membrane protein</topology>
    </subcellularLocation>
</comment>
<dbReference type="InterPro" id="IPR051449">
    <property type="entry name" value="ABC-2_transporter_component"/>
</dbReference>
<gene>
    <name evidence="10" type="ORF">AZI85_16135</name>
</gene>
<feature type="transmembrane region" description="Helical" evidence="8">
    <location>
        <begin position="21"/>
        <end position="42"/>
    </location>
</feature>
<evidence type="ECO:0000256" key="2">
    <source>
        <dbReference type="ARBA" id="ARBA00007783"/>
    </source>
</evidence>
<reference evidence="10 11" key="1">
    <citation type="submission" date="2016-03" db="EMBL/GenBank/DDBJ databases">
        <authorList>
            <person name="Ploux O."/>
        </authorList>
    </citation>
    <scope>NUCLEOTIDE SEQUENCE [LARGE SCALE GENOMIC DNA]</scope>
    <source>
        <strain evidence="10 11">BER2</strain>
    </source>
</reference>
<comment type="caution">
    <text evidence="10">The sequence shown here is derived from an EMBL/GenBank/DDBJ whole genome shotgun (WGS) entry which is preliminary data.</text>
</comment>
<dbReference type="PANTHER" id="PTHR30294">
    <property type="entry name" value="MEMBRANE COMPONENT OF ABC TRANSPORTER YHHJ-RELATED"/>
    <property type="match status" value="1"/>
</dbReference>
<organism evidence="10 11">
    <name type="scientific">Bdellovibrio bacteriovorus</name>
    <dbReference type="NCBI Taxonomy" id="959"/>
    <lineage>
        <taxon>Bacteria</taxon>
        <taxon>Pseudomonadati</taxon>
        <taxon>Bdellovibrionota</taxon>
        <taxon>Bdellovibrionia</taxon>
        <taxon>Bdellovibrionales</taxon>
        <taxon>Pseudobdellovibrionaceae</taxon>
        <taxon>Bdellovibrio</taxon>
    </lineage>
</organism>
<dbReference type="PROSITE" id="PS51012">
    <property type="entry name" value="ABC_TM2"/>
    <property type="match status" value="1"/>
</dbReference>
<dbReference type="Proteomes" id="UP000075391">
    <property type="component" value="Unassembled WGS sequence"/>
</dbReference>
<dbReference type="RefSeq" id="WP_063243135.1">
    <property type="nucleotide sequence ID" value="NZ_LUKF01000006.1"/>
</dbReference>
<evidence type="ECO:0000256" key="5">
    <source>
        <dbReference type="ARBA" id="ARBA00022692"/>
    </source>
</evidence>
<evidence type="ECO:0000259" key="9">
    <source>
        <dbReference type="PROSITE" id="PS51012"/>
    </source>
</evidence>
<feature type="transmembrane region" description="Helical" evidence="8">
    <location>
        <begin position="251"/>
        <end position="273"/>
    </location>
</feature>
<sequence length="368" mass="40980">MKFRSILAIAKKEVFHIVRDPFTMALALGMPVVMVLFFGYAIEFNMDRIGLAVFDGNKTQTSWNIEKTFTSSGYFISSPVHSPAEAVQALDEGRVHAALVIPPTLTQDLKPFSSASVQVLIDGSDNSSAGSIVGYLGGIHRRILENEFGKIKAPLEVKTRFLFNPELNSRWFVVPGLAAAIIAILSILLTALTVAREWENGSMELLLATPVRPIEIILGKLLPYSVMGMVAVFFVFIMSQLVFSVPFKGNFFVYLVACMIFLSTYLAQGLLISVVTRKQQLSMQIAMLSGLLPTILLSGFIFPNEHMPSFFYYLTMILPARWFIKISRQLFLQGSSFFDILPSFLALCALFCLMILLATKKFKKDVEP</sequence>
<keyword evidence="6 8" id="KW-1133">Transmembrane helix</keyword>
<evidence type="ECO:0000313" key="11">
    <source>
        <dbReference type="Proteomes" id="UP000075391"/>
    </source>
</evidence>
<dbReference type="GO" id="GO:0005886">
    <property type="term" value="C:plasma membrane"/>
    <property type="evidence" value="ECO:0007669"/>
    <property type="project" value="UniProtKB-SubCell"/>
</dbReference>
<feature type="transmembrane region" description="Helical" evidence="8">
    <location>
        <begin position="221"/>
        <end position="245"/>
    </location>
</feature>
<feature type="transmembrane region" description="Helical" evidence="8">
    <location>
        <begin position="171"/>
        <end position="195"/>
    </location>
</feature>
<evidence type="ECO:0000313" key="10">
    <source>
        <dbReference type="EMBL" id="KYG69781.1"/>
    </source>
</evidence>
<comment type="similarity">
    <text evidence="2">Belongs to the ABC-2 integral membrane protein family.</text>
</comment>
<evidence type="ECO:0000256" key="1">
    <source>
        <dbReference type="ARBA" id="ARBA00004651"/>
    </source>
</evidence>
<dbReference type="OrthoDB" id="9808686at2"/>
<evidence type="ECO:0000256" key="4">
    <source>
        <dbReference type="ARBA" id="ARBA00022475"/>
    </source>
</evidence>
<evidence type="ECO:0000256" key="7">
    <source>
        <dbReference type="ARBA" id="ARBA00023136"/>
    </source>
</evidence>
<dbReference type="Pfam" id="PF12698">
    <property type="entry name" value="ABC2_membrane_3"/>
    <property type="match status" value="1"/>
</dbReference>
<dbReference type="Gene3D" id="3.40.1710.10">
    <property type="entry name" value="abc type-2 transporter like domain"/>
    <property type="match status" value="1"/>
</dbReference>
<dbReference type="GO" id="GO:0140359">
    <property type="term" value="F:ABC-type transporter activity"/>
    <property type="evidence" value="ECO:0007669"/>
    <property type="project" value="InterPro"/>
</dbReference>
<dbReference type="EMBL" id="LUKF01000006">
    <property type="protein sequence ID" value="KYG69781.1"/>
    <property type="molecule type" value="Genomic_DNA"/>
</dbReference>
<dbReference type="AlphaFoldDB" id="A0A150WTQ1"/>
<dbReference type="PANTHER" id="PTHR30294:SF29">
    <property type="entry name" value="MULTIDRUG ABC TRANSPORTER PERMEASE YBHS-RELATED"/>
    <property type="match status" value="1"/>
</dbReference>
<protein>
    <submittedName>
        <fullName evidence="10">Multidrug ABC transporter permease</fullName>
    </submittedName>
</protein>
<evidence type="ECO:0000256" key="6">
    <source>
        <dbReference type="ARBA" id="ARBA00022989"/>
    </source>
</evidence>
<dbReference type="InterPro" id="IPR047817">
    <property type="entry name" value="ABC2_TM_bact-type"/>
</dbReference>
<proteinExistence type="inferred from homology"/>
<keyword evidence="7 8" id="KW-0472">Membrane</keyword>
<keyword evidence="5 8" id="KW-0812">Transmembrane</keyword>
<feature type="transmembrane region" description="Helical" evidence="8">
    <location>
        <begin position="285"/>
        <end position="303"/>
    </location>
</feature>
<dbReference type="InterPro" id="IPR013525">
    <property type="entry name" value="ABC2_TM"/>
</dbReference>
<name>A0A150WTQ1_BDEBC</name>
<keyword evidence="3" id="KW-0813">Transport</keyword>
<feature type="transmembrane region" description="Helical" evidence="8">
    <location>
        <begin position="309"/>
        <end position="324"/>
    </location>
</feature>